<reference evidence="2" key="1">
    <citation type="submission" date="2018-01" db="EMBL/GenBank/DDBJ databases">
        <title>An insight into the sialome of Amazonian anophelines.</title>
        <authorList>
            <person name="Ribeiro J.M."/>
            <person name="Scarpassa V."/>
            <person name="Calvo E."/>
        </authorList>
    </citation>
    <scope>NUCLEOTIDE SEQUENCE</scope>
    <source>
        <tissue evidence="2">Salivary glands</tissue>
    </source>
</reference>
<feature type="signal peptide" evidence="1">
    <location>
        <begin position="1"/>
        <end position="16"/>
    </location>
</feature>
<accession>A0A2M4B4L8</accession>
<evidence type="ECO:0000313" key="2">
    <source>
        <dbReference type="EMBL" id="MBW48004.1"/>
    </source>
</evidence>
<keyword evidence="1" id="KW-0732">Signal</keyword>
<name>A0A2M4B4L8_9DIPT</name>
<proteinExistence type="predicted"/>
<sequence>MCILHAFRILISIVACLPGRHRSNRPFPEEPISKQPQQASRVYQKPSFSNKFSSQIVGYYGSKFIFSATQIKTSTPVEF</sequence>
<evidence type="ECO:0000256" key="1">
    <source>
        <dbReference type="SAM" id="SignalP"/>
    </source>
</evidence>
<protein>
    <submittedName>
        <fullName evidence="2">Putative secreted protein</fullName>
    </submittedName>
</protein>
<dbReference type="AlphaFoldDB" id="A0A2M4B4L8"/>
<dbReference type="EMBL" id="GGFK01014683">
    <property type="protein sequence ID" value="MBW48004.1"/>
    <property type="molecule type" value="Transcribed_RNA"/>
</dbReference>
<organism evidence="2">
    <name type="scientific">Anopheles triannulatus</name>
    <dbReference type="NCBI Taxonomy" id="58253"/>
    <lineage>
        <taxon>Eukaryota</taxon>
        <taxon>Metazoa</taxon>
        <taxon>Ecdysozoa</taxon>
        <taxon>Arthropoda</taxon>
        <taxon>Hexapoda</taxon>
        <taxon>Insecta</taxon>
        <taxon>Pterygota</taxon>
        <taxon>Neoptera</taxon>
        <taxon>Endopterygota</taxon>
        <taxon>Diptera</taxon>
        <taxon>Nematocera</taxon>
        <taxon>Culicoidea</taxon>
        <taxon>Culicidae</taxon>
        <taxon>Anophelinae</taxon>
        <taxon>Anopheles</taxon>
    </lineage>
</organism>
<feature type="chain" id="PRO_5014695139" evidence="1">
    <location>
        <begin position="17"/>
        <end position="79"/>
    </location>
</feature>